<comment type="function">
    <text evidence="13">Involved in the digestion of the blood meal.</text>
</comment>
<evidence type="ECO:0000256" key="6">
    <source>
        <dbReference type="ARBA" id="ARBA00022670"/>
    </source>
</evidence>
<name>A0A1I8M892_MUSDO</name>
<evidence type="ECO:0000256" key="8">
    <source>
        <dbReference type="ARBA" id="ARBA00022729"/>
    </source>
</evidence>
<dbReference type="EnsemblMetazoa" id="MDOA002260-RA">
    <property type="protein sequence ID" value="MDOA002260-PA"/>
    <property type="gene ID" value="MDOA002260"/>
</dbReference>
<dbReference type="PROSITE" id="PS00132">
    <property type="entry name" value="CARBOXYPEPT_ZN_1"/>
    <property type="match status" value="1"/>
</dbReference>
<dbReference type="GO" id="GO:0004181">
    <property type="term" value="F:metallocarboxypeptidase activity"/>
    <property type="evidence" value="ECO:0007669"/>
    <property type="project" value="InterPro"/>
</dbReference>
<evidence type="ECO:0000256" key="5">
    <source>
        <dbReference type="ARBA" id="ARBA00022645"/>
    </source>
</evidence>
<keyword evidence="9" id="KW-0378">Hydrolase</keyword>
<dbReference type="VEuPathDB" id="VectorBase:MDOMA2_018805"/>
<keyword evidence="10" id="KW-0862">Zinc</keyword>
<dbReference type="PROSITE" id="PS52035">
    <property type="entry name" value="PEPTIDASE_M14"/>
    <property type="match status" value="1"/>
</dbReference>
<feature type="signal peptide" evidence="16">
    <location>
        <begin position="1"/>
        <end position="19"/>
    </location>
</feature>
<comment type="cofactor">
    <cofactor evidence="1">
        <name>Zn(2+)</name>
        <dbReference type="ChEBI" id="CHEBI:29105"/>
    </cofactor>
</comment>
<keyword evidence="19" id="KW-1185">Reference proteome</keyword>
<evidence type="ECO:0000256" key="2">
    <source>
        <dbReference type="ARBA" id="ARBA00004613"/>
    </source>
</evidence>
<organism evidence="18">
    <name type="scientific">Musca domestica</name>
    <name type="common">House fly</name>
    <dbReference type="NCBI Taxonomy" id="7370"/>
    <lineage>
        <taxon>Eukaryota</taxon>
        <taxon>Metazoa</taxon>
        <taxon>Ecdysozoa</taxon>
        <taxon>Arthropoda</taxon>
        <taxon>Hexapoda</taxon>
        <taxon>Insecta</taxon>
        <taxon>Pterygota</taxon>
        <taxon>Neoptera</taxon>
        <taxon>Endopterygota</taxon>
        <taxon>Diptera</taxon>
        <taxon>Brachycera</taxon>
        <taxon>Muscomorpha</taxon>
        <taxon>Muscoidea</taxon>
        <taxon>Muscidae</taxon>
        <taxon>Musca</taxon>
    </lineage>
</organism>
<evidence type="ECO:0000256" key="7">
    <source>
        <dbReference type="ARBA" id="ARBA00022723"/>
    </source>
</evidence>
<dbReference type="Gene3D" id="3.40.630.10">
    <property type="entry name" value="Zn peptidases"/>
    <property type="match status" value="1"/>
</dbReference>
<sequence>MKGLRVLIIFIGLIHLIAGASLAPEQKVRYDNYKVYETTVENREQYALLQSLEGEFALDFWNDIHQFGENYDVMLKPSEQSAFEERLKQHNIKYRVKIENVQSLIDNEQPKTRSYGFDWENFHKLDEIYQWIDEIAERYPDKVTLFDIGHSYEGRLIRGLKISHKPGNKAVFIESNIHAREWITSATITYVIDELLASRNPGVQKMAESVDWWIIPVLNVDGFVHSHEVNRMWRKSRLPSDPTGKCIGTDLNRNFDFLWMYAGASSDPCSETYAGPYAESDPEIKQMTQFINTSIPEDTIKIYISLHSYGQYVLSPWGHTDTEVPEHYGEMMHVAKGFADALYRRYNTVFTYGSSATTLYKVSGSGKEWAYGVKGIPIPYTIELRDKGEYGFILPPEMILPVAKEVLDGFVGMISAAKEINIV</sequence>
<evidence type="ECO:0000256" key="15">
    <source>
        <dbReference type="PROSITE-ProRule" id="PRU01379"/>
    </source>
</evidence>
<dbReference type="Pfam" id="PF00246">
    <property type="entry name" value="Peptidase_M14"/>
    <property type="match status" value="1"/>
</dbReference>
<protein>
    <recommendedName>
        <fullName evidence="14">Zinc carboxypeptidase A 1</fullName>
    </recommendedName>
</protein>
<dbReference type="SUPFAM" id="SSF54897">
    <property type="entry name" value="Protease propeptides/inhibitors"/>
    <property type="match status" value="1"/>
</dbReference>
<dbReference type="FunFam" id="3.40.630.10:FF:000040">
    <property type="entry name" value="zinc carboxypeptidase"/>
    <property type="match status" value="1"/>
</dbReference>
<evidence type="ECO:0000313" key="19">
    <source>
        <dbReference type="Proteomes" id="UP001652621"/>
    </source>
</evidence>
<dbReference type="AlphaFoldDB" id="A0A1I8M892"/>
<feature type="chain" id="PRO_5044560005" description="Zinc carboxypeptidase A 1" evidence="16">
    <location>
        <begin position="20"/>
        <end position="423"/>
    </location>
</feature>
<dbReference type="CDD" id="cd03860">
    <property type="entry name" value="M14_CP_A-B_like"/>
    <property type="match status" value="1"/>
</dbReference>
<dbReference type="KEGG" id="mde:101896701"/>
<keyword evidence="5 20" id="KW-0121">Carboxypeptidase</keyword>
<keyword evidence="4" id="KW-0964">Secreted</keyword>
<dbReference type="Pfam" id="PF02244">
    <property type="entry name" value="Propep_M14"/>
    <property type="match status" value="1"/>
</dbReference>
<dbReference type="eggNOG" id="KOG2650">
    <property type="taxonomic scope" value="Eukaryota"/>
</dbReference>
<feature type="domain" description="Peptidase M14" evidence="17">
    <location>
        <begin position="121"/>
        <end position="417"/>
    </location>
</feature>
<dbReference type="SMART" id="SM00631">
    <property type="entry name" value="Zn_pept"/>
    <property type="match status" value="1"/>
</dbReference>
<accession>A0A1I8M892</accession>
<feature type="active site" description="Proton donor/acceptor" evidence="15">
    <location>
        <position position="383"/>
    </location>
</feature>
<dbReference type="GO" id="GO:0005615">
    <property type="term" value="C:extracellular space"/>
    <property type="evidence" value="ECO:0007669"/>
    <property type="project" value="TreeGrafter"/>
</dbReference>
<dbReference type="OrthoDB" id="3626597at2759"/>
<evidence type="ECO:0000313" key="18">
    <source>
        <dbReference type="EnsemblMetazoa" id="MDOA002260-PA"/>
    </source>
</evidence>
<evidence type="ECO:0000313" key="20">
    <source>
        <dbReference type="RefSeq" id="XP_005182793.1"/>
    </source>
</evidence>
<evidence type="ECO:0000256" key="9">
    <source>
        <dbReference type="ARBA" id="ARBA00022801"/>
    </source>
</evidence>
<dbReference type="InterPro" id="IPR057246">
    <property type="entry name" value="CARBOXYPEPT_ZN_1"/>
</dbReference>
<comment type="subcellular location">
    <subcellularLocation>
        <location evidence="2">Secreted</location>
    </subcellularLocation>
</comment>
<gene>
    <name evidence="18" type="primary">101896701</name>
    <name evidence="20" type="synonym">LOC101896701</name>
</gene>
<evidence type="ECO:0000256" key="11">
    <source>
        <dbReference type="ARBA" id="ARBA00023049"/>
    </source>
</evidence>
<dbReference type="VEuPathDB" id="VectorBase:MDOA002260"/>
<evidence type="ECO:0000256" key="16">
    <source>
        <dbReference type="SAM" id="SignalP"/>
    </source>
</evidence>
<keyword evidence="8 16" id="KW-0732">Signal</keyword>
<evidence type="ECO:0000256" key="1">
    <source>
        <dbReference type="ARBA" id="ARBA00001947"/>
    </source>
</evidence>
<dbReference type="GO" id="GO:0006508">
    <property type="term" value="P:proteolysis"/>
    <property type="evidence" value="ECO:0007669"/>
    <property type="project" value="UniProtKB-KW"/>
</dbReference>
<dbReference type="GeneID" id="101896701"/>
<evidence type="ECO:0000256" key="12">
    <source>
        <dbReference type="ARBA" id="ARBA00023157"/>
    </source>
</evidence>
<dbReference type="FunFam" id="3.30.70.340:FF:000002">
    <property type="entry name" value="Carboxypeptidase A"/>
    <property type="match status" value="1"/>
</dbReference>
<keyword evidence="12" id="KW-1015">Disulfide bond</keyword>
<proteinExistence type="inferred from homology"/>
<keyword evidence="7" id="KW-0479">Metal-binding</keyword>
<evidence type="ECO:0000256" key="14">
    <source>
        <dbReference type="ARBA" id="ARBA00069039"/>
    </source>
</evidence>
<keyword evidence="6" id="KW-0645">Protease</keyword>
<evidence type="ECO:0000256" key="10">
    <source>
        <dbReference type="ARBA" id="ARBA00022833"/>
    </source>
</evidence>
<dbReference type="Gene3D" id="3.30.70.340">
    <property type="entry name" value="Metallocarboxypeptidase-like"/>
    <property type="match status" value="1"/>
</dbReference>
<evidence type="ECO:0000256" key="4">
    <source>
        <dbReference type="ARBA" id="ARBA00022525"/>
    </source>
</evidence>
<evidence type="ECO:0000256" key="3">
    <source>
        <dbReference type="ARBA" id="ARBA00005988"/>
    </source>
</evidence>
<evidence type="ECO:0000256" key="13">
    <source>
        <dbReference type="ARBA" id="ARBA00057299"/>
    </source>
</evidence>
<dbReference type="InterPro" id="IPR000834">
    <property type="entry name" value="Peptidase_M14"/>
</dbReference>
<dbReference type="Proteomes" id="UP001652621">
    <property type="component" value="Unplaced"/>
</dbReference>
<evidence type="ECO:0000259" key="17">
    <source>
        <dbReference type="PROSITE" id="PS52035"/>
    </source>
</evidence>
<reference evidence="18" key="1">
    <citation type="submission" date="2020-05" db="UniProtKB">
        <authorList>
            <consortium name="EnsemblMetazoa"/>
        </authorList>
    </citation>
    <scope>IDENTIFICATION</scope>
    <source>
        <strain evidence="18">Aabys</strain>
    </source>
</reference>
<dbReference type="InterPro" id="IPR036990">
    <property type="entry name" value="M14A-like_propep"/>
</dbReference>
<dbReference type="PRINTS" id="PR00765">
    <property type="entry name" value="CRBOXYPTASEA"/>
</dbReference>
<dbReference type="SUPFAM" id="SSF53187">
    <property type="entry name" value="Zn-dependent exopeptidases"/>
    <property type="match status" value="1"/>
</dbReference>
<dbReference type="PANTHER" id="PTHR11705">
    <property type="entry name" value="PROTEASE FAMILY M14 CARBOXYPEPTIDASE A,B"/>
    <property type="match status" value="1"/>
</dbReference>
<dbReference type="GO" id="GO:0008270">
    <property type="term" value="F:zinc ion binding"/>
    <property type="evidence" value="ECO:0007669"/>
    <property type="project" value="InterPro"/>
</dbReference>
<dbReference type="InterPro" id="IPR003146">
    <property type="entry name" value="M14A_act_pep"/>
</dbReference>
<reference evidence="20" key="2">
    <citation type="submission" date="2025-04" db="UniProtKB">
        <authorList>
            <consortium name="RefSeq"/>
        </authorList>
    </citation>
    <scope>IDENTIFICATION</scope>
    <source>
        <strain evidence="20">Aabys</strain>
    </source>
</reference>
<dbReference type="RefSeq" id="XP_005182793.1">
    <property type="nucleotide sequence ID" value="XM_005182736.3"/>
</dbReference>
<dbReference type="PANTHER" id="PTHR11705:SF123">
    <property type="entry name" value="PEPTIDASE M14 CARBOXYPEPTIDASE A DOMAIN-CONTAINING PROTEIN-RELATED"/>
    <property type="match status" value="1"/>
</dbReference>
<keyword evidence="11" id="KW-0482">Metalloprotease</keyword>
<comment type="similarity">
    <text evidence="3 15">Belongs to the peptidase M14 family.</text>
</comment>